<dbReference type="PANTHER" id="PTHR22957:SF502">
    <property type="entry name" value="SMALL G PROTEIN SIGNALING MODULATOR 2-RELATED"/>
    <property type="match status" value="1"/>
</dbReference>
<dbReference type="SMART" id="SM00164">
    <property type="entry name" value="TBC"/>
    <property type="match status" value="1"/>
</dbReference>
<evidence type="ECO:0000256" key="2">
    <source>
        <dbReference type="ARBA" id="ARBA00034124"/>
    </source>
</evidence>
<dbReference type="InterPro" id="IPR021935">
    <property type="entry name" value="SGSM1/2_RBD"/>
</dbReference>
<dbReference type="PROSITE" id="PS50826">
    <property type="entry name" value="RUN"/>
    <property type="match status" value="1"/>
</dbReference>
<dbReference type="InterPro" id="IPR004012">
    <property type="entry name" value="Run_dom"/>
</dbReference>
<dbReference type="Gene3D" id="2.30.29.230">
    <property type="match status" value="1"/>
</dbReference>
<dbReference type="PANTHER" id="PTHR22957">
    <property type="entry name" value="TBC1 DOMAIN FAMILY MEMBER GTPASE-ACTIVATING PROTEIN"/>
    <property type="match status" value="1"/>
</dbReference>
<dbReference type="FunFam" id="1.10.8.270:FF:000064">
    <property type="entry name" value="Small G protein-signaling modulator 1b"/>
    <property type="match status" value="1"/>
</dbReference>
<dbReference type="GO" id="GO:0005096">
    <property type="term" value="F:GTPase activator activity"/>
    <property type="evidence" value="ECO:0007669"/>
    <property type="project" value="UniProtKB-KW"/>
</dbReference>
<keyword evidence="6" id="KW-1185">Reference proteome</keyword>
<dbReference type="Proteomes" id="UP000594262">
    <property type="component" value="Unplaced"/>
</dbReference>
<dbReference type="InterPro" id="IPR000195">
    <property type="entry name" value="Rab-GAP-TBC_dom"/>
</dbReference>
<dbReference type="InterPro" id="IPR037213">
    <property type="entry name" value="Run_dom_sf"/>
</dbReference>
<dbReference type="EnsemblMetazoa" id="CLYHEMT000333.2">
    <property type="protein sequence ID" value="CLYHEMP000333.2"/>
    <property type="gene ID" value="CLYHEMG000333"/>
</dbReference>
<name>A0A7M5UYE3_9CNID</name>
<evidence type="ECO:0000259" key="4">
    <source>
        <dbReference type="PROSITE" id="PS50826"/>
    </source>
</evidence>
<dbReference type="Pfam" id="PF00566">
    <property type="entry name" value="RabGAP-TBC"/>
    <property type="match status" value="1"/>
</dbReference>
<dbReference type="PROSITE" id="PS50086">
    <property type="entry name" value="TBC_RABGAP"/>
    <property type="match status" value="1"/>
</dbReference>
<dbReference type="Gene3D" id="1.10.472.80">
    <property type="entry name" value="Ypt/Rab-GAP domain of gyp1p, domain 3"/>
    <property type="match status" value="1"/>
</dbReference>
<reference evidence="5" key="1">
    <citation type="submission" date="2021-01" db="UniProtKB">
        <authorList>
            <consortium name="EnsemblMetazoa"/>
        </authorList>
    </citation>
    <scope>IDENTIFICATION</scope>
</reference>
<evidence type="ECO:0000313" key="6">
    <source>
        <dbReference type="Proteomes" id="UP000594262"/>
    </source>
</evidence>
<dbReference type="Pfam" id="PF12068">
    <property type="entry name" value="PH_RBD"/>
    <property type="match status" value="1"/>
</dbReference>
<organism evidence="5 6">
    <name type="scientific">Clytia hemisphaerica</name>
    <dbReference type="NCBI Taxonomy" id="252671"/>
    <lineage>
        <taxon>Eukaryota</taxon>
        <taxon>Metazoa</taxon>
        <taxon>Cnidaria</taxon>
        <taxon>Hydrozoa</taxon>
        <taxon>Hydroidolina</taxon>
        <taxon>Leptothecata</taxon>
        <taxon>Obeliida</taxon>
        <taxon>Clytiidae</taxon>
        <taxon>Clytia</taxon>
    </lineage>
</organism>
<dbReference type="Gene3D" id="1.10.8.270">
    <property type="entry name" value="putative rabgap domain of human tbc1 domain family member 14 like domains"/>
    <property type="match status" value="1"/>
</dbReference>
<dbReference type="InterPro" id="IPR035969">
    <property type="entry name" value="Rab-GAP_TBC_sf"/>
</dbReference>
<dbReference type="Pfam" id="PF02759">
    <property type="entry name" value="RUN"/>
    <property type="match status" value="1"/>
</dbReference>
<dbReference type="SUPFAM" id="SSF140741">
    <property type="entry name" value="RUN domain-like"/>
    <property type="match status" value="1"/>
</dbReference>
<feature type="domain" description="Rab-GAP TBC" evidence="3">
    <location>
        <begin position="597"/>
        <end position="1065"/>
    </location>
</feature>
<accession>A0A7M5UYE3</accession>
<sequence>MDSSSEDEMDEEKLQLLDNVKKECKKLMEEAVTRKFIHVDSSSVTSLCSAVEACLLHRLKKRIGGLLPASDCSADLLHKITRLSPDAQSINILTNYLHHVQDTKNTFPSLNEKTGIELKSPEKKRLNGYTTTGFSKKYLWIRIALLEKVLTNIVKTLIANWREFYEIDALLADQVHGPSLVWLLDGPDSLDYSKMKTPDNSWSDPSAQELVQRHRIYSSPSLSHKSVTPHRRRLFTTSSAKLNSSIPGVPMQAREHVGSLHQNGESQLLFGKNNVKLTVTGSPSSVQGYLSLHKSIDSLLLKWTPNPMLHDDTISVQSEKSHFWNQAITVDLIDVVYLHCHSSGEQGGNVVLITQDGVQLPPLSFPSGNSLLSFLTCLEQGLGPDGRLDPPLFHKSSSSVTWPRLKKNILPDRLIHAFQSQDSKKGDSLGGTGPSQDFVFRLIFTSPTSGIDKSELRKLISTDNAAAATKLINSSVNSWKAKEIGAKSSLVPKMHTPRVRLSRSFSVPSKIALNLACEKMKYQIISRAFHGWVASYRHLKTVRTHLASLVLHDTPTNDDDLPDDVHQGLTHIIWKNMRAKGLSRNKELIKLYVYYGGIEPSIRKEVWPYLLDSYPFTSDTNHIKDLEKANRDNYNHILEECKGIERILQEKEKDLLALNGFANGEVFQHSDTESMKTCDTNENHSYANGNCGTATSSAYGDNLSRDISINSNISDPIPEYADRLHGQDSSLNETKDFSLIKSILETKDSLREMVESASERGSTAWKRLTTKKSSSDHHRTKAFLANAKKTETFDDLHSKFVPQAKSFDLELDCQTCGKKIIESRLGVLNGKLNDQSIEAVECFACLQERKCNERYEAEVSPYKIGCSPSSVVIDSNSRNGMSDYVVNINGEGTPIKRTSISSAGSLYSEDLLKDYALNIHRIDKDVLRCDRNHPYFMPEKNLGKLRNVIMCYVWEKLNIGYIQGMCDLCAPLLVIMDDEAKVFSCFMKLMDKMEANFPHGNQMNEHLANINSLIQILDPELHEILDTPDDNTIFFFCYRWFLLDFKRELQYEDIYLVWETIWAASSVATEQFNLFVALAMIELYREIIIDNRMDMTDIIKFFNEMAEQHDVKATLKLARNIVTKLQDIIHPSEPLIEQIPNIESMEIEE</sequence>
<evidence type="ECO:0000313" key="5">
    <source>
        <dbReference type="EnsemblMetazoa" id="CLYHEMP000333.2"/>
    </source>
</evidence>
<dbReference type="Gene3D" id="1.20.58.900">
    <property type="match status" value="1"/>
</dbReference>
<dbReference type="SUPFAM" id="SSF47923">
    <property type="entry name" value="Ypt/Rab-GAP domain of gyp1p"/>
    <property type="match status" value="2"/>
</dbReference>
<proteinExistence type="inferred from homology"/>
<dbReference type="OrthoDB" id="10264062at2759"/>
<dbReference type="AlphaFoldDB" id="A0A7M5UYE3"/>
<dbReference type="SMART" id="SM00593">
    <property type="entry name" value="RUN"/>
    <property type="match status" value="1"/>
</dbReference>
<keyword evidence="1" id="KW-0343">GTPase activation</keyword>
<protein>
    <submittedName>
        <fullName evidence="5">Uncharacterized protein</fullName>
    </submittedName>
</protein>
<dbReference type="GO" id="GO:0031410">
    <property type="term" value="C:cytoplasmic vesicle"/>
    <property type="evidence" value="ECO:0007669"/>
    <property type="project" value="UniProtKB-ARBA"/>
</dbReference>
<feature type="domain" description="RUN" evidence="4">
    <location>
        <begin position="38"/>
        <end position="200"/>
    </location>
</feature>
<evidence type="ECO:0000256" key="1">
    <source>
        <dbReference type="ARBA" id="ARBA00022468"/>
    </source>
</evidence>
<evidence type="ECO:0000259" key="3">
    <source>
        <dbReference type="PROSITE" id="PS50086"/>
    </source>
</evidence>
<comment type="similarity">
    <text evidence="2">Belongs to the RUTBC family.</text>
</comment>